<organism evidence="2 3">
    <name type="scientific">Afipia felis</name>
    <name type="common">Cat scratch disease bacillus</name>
    <dbReference type="NCBI Taxonomy" id="1035"/>
    <lineage>
        <taxon>Bacteria</taxon>
        <taxon>Pseudomonadati</taxon>
        <taxon>Pseudomonadota</taxon>
        <taxon>Alphaproteobacteria</taxon>
        <taxon>Hyphomicrobiales</taxon>
        <taxon>Nitrobacteraceae</taxon>
        <taxon>Afipia</taxon>
    </lineage>
</organism>
<evidence type="ECO:0000313" key="2">
    <source>
        <dbReference type="EMBL" id="CEG07006.1"/>
    </source>
</evidence>
<feature type="signal peptide" evidence="1">
    <location>
        <begin position="1"/>
        <end position="21"/>
    </location>
</feature>
<gene>
    <name evidence="2" type="ORF">BN961_00387</name>
</gene>
<keyword evidence="3" id="KW-1185">Reference proteome</keyword>
<evidence type="ECO:0000313" key="3">
    <source>
        <dbReference type="Proteomes" id="UP000035762"/>
    </source>
</evidence>
<comment type="caution">
    <text evidence="2">The sequence shown here is derived from an EMBL/GenBank/DDBJ whole genome shotgun (WGS) entry which is preliminary data.</text>
</comment>
<dbReference type="AlphaFoldDB" id="A0A090MHF4"/>
<dbReference type="RefSeq" id="WP_048755619.1">
    <property type="nucleotide sequence ID" value="NZ_CCAZ020000001.1"/>
</dbReference>
<name>A0A090MHF4_AFIFE</name>
<reference evidence="2 3" key="1">
    <citation type="journal article" date="2014" name="Genome Announc.">
        <title>Genome Sequence of Afipia felis Strain 76713, Isolated in Hospital Water Using an Amoeba Co-Culture Procedure.</title>
        <authorList>
            <person name="Benamar S."/>
            <person name="La Scola B."/>
            <person name="Croce O."/>
        </authorList>
    </citation>
    <scope>NUCLEOTIDE SEQUENCE [LARGE SCALE GENOMIC DNA]</scope>
    <source>
        <strain evidence="2 3">76713</strain>
    </source>
</reference>
<accession>A0A090MHF4</accession>
<protein>
    <submittedName>
        <fullName evidence="2">Uncharacterized protein</fullName>
    </submittedName>
</protein>
<dbReference type="Proteomes" id="UP000035762">
    <property type="component" value="Unassembled WGS sequence"/>
</dbReference>
<sequence length="76" mass="7947">MNIKTLAVVALALSAATPALAAEFYVVRDATTKKCTVVDAKPTVATTTVVSPSGKVYTTREEAESALKTITVCETK</sequence>
<evidence type="ECO:0000256" key="1">
    <source>
        <dbReference type="SAM" id="SignalP"/>
    </source>
</evidence>
<proteinExistence type="predicted"/>
<keyword evidence="1" id="KW-0732">Signal</keyword>
<feature type="chain" id="PRO_5001860051" evidence="1">
    <location>
        <begin position="22"/>
        <end position="76"/>
    </location>
</feature>
<dbReference type="EMBL" id="CCAZ020000001">
    <property type="protein sequence ID" value="CEG07006.1"/>
    <property type="molecule type" value="Genomic_DNA"/>
</dbReference>